<gene>
    <name evidence="1" type="ORF">DZC73_02770</name>
</gene>
<evidence type="ECO:0000313" key="1">
    <source>
        <dbReference type="EMBL" id="RQP25994.1"/>
    </source>
</evidence>
<dbReference type="EMBL" id="QUSW01000001">
    <property type="protein sequence ID" value="RQP25994.1"/>
    <property type="molecule type" value="Genomic_DNA"/>
</dbReference>
<sequence>MLCTAAGAAELPAEHGKAADKCENAVADTVKRMRGKDAQEVEFIGAKRQISPTPEEELGVKGEGRYRRPGGEQVSFSYSCAYNSTTGGTSGAMFRETGVSGAGRAAKAWEPDLASVSPEACESATAAALKQKYPRVGRIAFGSDSRKLRPAPNEHTLLEAQGAVERAPGMNLVPFTYRCEFESHTGKLLRVETSDAS</sequence>
<dbReference type="Proteomes" id="UP000267464">
    <property type="component" value="Unassembled WGS sequence"/>
</dbReference>
<dbReference type="AlphaFoldDB" id="A0A3N7HUP6"/>
<proteinExistence type="predicted"/>
<keyword evidence="2" id="KW-1185">Reference proteome</keyword>
<accession>A0A3N7HUP6</accession>
<reference evidence="1 2" key="1">
    <citation type="submission" date="2018-08" db="EMBL/GenBank/DDBJ databases">
        <authorList>
            <person name="Khan S.A."/>
            <person name="Jeon C.O."/>
            <person name="Chun B.H."/>
            <person name="Jeong S.E."/>
        </authorList>
    </citation>
    <scope>NUCLEOTIDE SEQUENCE [LARGE SCALE GENOMIC DNA]</scope>
    <source>
        <strain evidence="1 2">S-16</strain>
    </source>
</reference>
<name>A0A3N7HUP6_9BURK</name>
<reference evidence="1 2" key="2">
    <citation type="submission" date="2018-12" db="EMBL/GenBank/DDBJ databases">
        <title>Rhizobacter gummiphilus sp. nov., a rubber-degrading bacterium isolated from the soil of a botanical garden in Japan.</title>
        <authorList>
            <person name="Shunsuke S.S."/>
        </authorList>
    </citation>
    <scope>NUCLEOTIDE SEQUENCE [LARGE SCALE GENOMIC DNA]</scope>
    <source>
        <strain evidence="1 2">S-16</strain>
    </source>
</reference>
<protein>
    <submittedName>
        <fullName evidence="1">Uncharacterized protein</fullName>
    </submittedName>
</protein>
<organism evidence="1 2">
    <name type="scientific">Piscinibacter terrae</name>
    <dbReference type="NCBI Taxonomy" id="2496871"/>
    <lineage>
        <taxon>Bacteria</taxon>
        <taxon>Pseudomonadati</taxon>
        <taxon>Pseudomonadota</taxon>
        <taxon>Betaproteobacteria</taxon>
        <taxon>Burkholderiales</taxon>
        <taxon>Sphaerotilaceae</taxon>
        <taxon>Piscinibacter</taxon>
    </lineage>
</organism>
<comment type="caution">
    <text evidence="1">The sequence shown here is derived from an EMBL/GenBank/DDBJ whole genome shotgun (WGS) entry which is preliminary data.</text>
</comment>
<evidence type="ECO:0000313" key="2">
    <source>
        <dbReference type="Proteomes" id="UP000267464"/>
    </source>
</evidence>